<comment type="caution">
    <text evidence="1">The sequence shown here is derived from an EMBL/GenBank/DDBJ whole genome shotgun (WGS) entry which is preliminary data.</text>
</comment>
<name>A0A2H0TFT8_9BACT</name>
<accession>A0A2H0TFT8</accession>
<dbReference type="AlphaFoldDB" id="A0A2H0TFT8"/>
<reference evidence="2" key="1">
    <citation type="submission" date="2017-09" db="EMBL/GenBank/DDBJ databases">
        <title>Depth-based differentiation of microbial function through sediment-hosted aquifers and enrichment of novel symbionts in the deep terrestrial subsurface.</title>
        <authorList>
            <person name="Probst A.J."/>
            <person name="Ladd B."/>
            <person name="Jarett J.K."/>
            <person name="Geller-Mcgrath D.E."/>
            <person name="Sieber C.M.K."/>
            <person name="Emerson J.B."/>
            <person name="Anantharaman K."/>
            <person name="Thomas B.C."/>
            <person name="Malmstrom R."/>
            <person name="Stieglmeier M."/>
            <person name="Klingl A."/>
            <person name="Woyke T."/>
            <person name="Ryan C.M."/>
            <person name="Banfield J.F."/>
        </authorList>
    </citation>
    <scope>NUCLEOTIDE SEQUENCE [LARGE SCALE GENOMIC DNA]</scope>
</reference>
<sequence>MKLFKKIKRFIRKHITHPEPIFYDSIPVYVAPSGTHYVHLIDLLLTPEEKKDLCAQAKIEAKKILKKNY</sequence>
<evidence type="ECO:0000313" key="2">
    <source>
        <dbReference type="Proteomes" id="UP000231503"/>
    </source>
</evidence>
<gene>
    <name evidence="1" type="ORF">COU47_00030</name>
</gene>
<dbReference type="Proteomes" id="UP000231503">
    <property type="component" value="Unassembled WGS sequence"/>
</dbReference>
<protein>
    <submittedName>
        <fullName evidence="1">Uncharacterized protein</fullName>
    </submittedName>
</protein>
<organism evidence="1 2">
    <name type="scientific">Candidatus Niyogibacteria bacterium CG10_big_fil_rev_8_21_14_0_10_46_36</name>
    <dbReference type="NCBI Taxonomy" id="1974726"/>
    <lineage>
        <taxon>Bacteria</taxon>
        <taxon>Candidatus Niyogiibacteriota</taxon>
    </lineage>
</organism>
<proteinExistence type="predicted"/>
<evidence type="ECO:0000313" key="1">
    <source>
        <dbReference type="EMBL" id="PIR69814.1"/>
    </source>
</evidence>
<dbReference type="EMBL" id="PFCO01000001">
    <property type="protein sequence ID" value="PIR69814.1"/>
    <property type="molecule type" value="Genomic_DNA"/>
</dbReference>